<comment type="pathway">
    <text evidence="1">Nucleotide-sugar biosynthesis; UDP-alpha-D-glucuronate biosynthesis; UDP-alpha-D-glucuronate from UDP-alpha-D-glucose: step 1/1.</text>
</comment>
<dbReference type="InterPro" id="IPR001732">
    <property type="entry name" value="UDP-Glc/GDP-Man_DH_N"/>
</dbReference>
<keyword evidence="6 8" id="KW-0520">NAD</keyword>
<dbReference type="InterPro" id="IPR036291">
    <property type="entry name" value="NAD(P)-bd_dom_sf"/>
</dbReference>
<evidence type="ECO:0000256" key="10">
    <source>
        <dbReference type="PIRSR" id="PIRSR500134-2"/>
    </source>
</evidence>
<dbReference type="GO" id="GO:0003979">
    <property type="term" value="F:UDP-glucose 6-dehydrogenase activity"/>
    <property type="evidence" value="ECO:0007669"/>
    <property type="project" value="UniProtKB-EC"/>
</dbReference>
<feature type="binding site" evidence="11">
    <location>
        <position position="35"/>
    </location>
    <ligand>
        <name>NAD(+)</name>
        <dbReference type="ChEBI" id="CHEBI:57540"/>
    </ligand>
</feature>
<feature type="binding site" evidence="11">
    <location>
        <position position="86"/>
    </location>
    <ligand>
        <name>NAD(+)</name>
        <dbReference type="ChEBI" id="CHEBI:57540"/>
    </ligand>
</feature>
<evidence type="ECO:0000256" key="9">
    <source>
        <dbReference type="PIRSR" id="PIRSR500134-1"/>
    </source>
</evidence>
<proteinExistence type="inferred from homology"/>
<evidence type="ECO:0000256" key="8">
    <source>
        <dbReference type="PIRNR" id="PIRNR000124"/>
    </source>
</evidence>
<dbReference type="GO" id="GO:0051287">
    <property type="term" value="F:NAD binding"/>
    <property type="evidence" value="ECO:0007669"/>
    <property type="project" value="InterPro"/>
</dbReference>
<comment type="catalytic activity">
    <reaction evidence="7 8">
        <text>UDP-alpha-D-glucose + 2 NAD(+) + H2O = UDP-alpha-D-glucuronate + 2 NADH + 3 H(+)</text>
        <dbReference type="Rhea" id="RHEA:23596"/>
        <dbReference type="ChEBI" id="CHEBI:15377"/>
        <dbReference type="ChEBI" id="CHEBI:15378"/>
        <dbReference type="ChEBI" id="CHEBI:57540"/>
        <dbReference type="ChEBI" id="CHEBI:57945"/>
        <dbReference type="ChEBI" id="CHEBI:58052"/>
        <dbReference type="ChEBI" id="CHEBI:58885"/>
        <dbReference type="EC" id="1.1.1.22"/>
    </reaction>
</comment>
<feature type="binding site" evidence="10">
    <location>
        <position position="257"/>
    </location>
    <ligand>
        <name>substrate</name>
    </ligand>
</feature>
<dbReference type="EMBL" id="JACHIF010000002">
    <property type="protein sequence ID" value="MBB5037265.1"/>
    <property type="molecule type" value="Genomic_DNA"/>
</dbReference>
<dbReference type="Pfam" id="PF03720">
    <property type="entry name" value="UDPG_MGDP_dh_C"/>
    <property type="match status" value="1"/>
</dbReference>
<dbReference type="Proteomes" id="UP000534294">
    <property type="component" value="Unassembled WGS sequence"/>
</dbReference>
<dbReference type="Pfam" id="PF03721">
    <property type="entry name" value="UDPG_MGDP_dh_N"/>
    <property type="match status" value="1"/>
</dbReference>
<feature type="binding site" evidence="11">
    <location>
        <position position="327"/>
    </location>
    <ligand>
        <name>NAD(+)</name>
        <dbReference type="ChEBI" id="CHEBI:57540"/>
    </ligand>
</feature>
<evidence type="ECO:0000256" key="3">
    <source>
        <dbReference type="ARBA" id="ARBA00012954"/>
    </source>
</evidence>
<dbReference type="InterPro" id="IPR014026">
    <property type="entry name" value="UDP-Glc/GDP-Man_DH_dimer"/>
</dbReference>
<dbReference type="InterPro" id="IPR017476">
    <property type="entry name" value="UDP-Glc/GDP-Man"/>
</dbReference>
<dbReference type="PROSITE" id="PS51257">
    <property type="entry name" value="PROKAR_LIPOPROTEIN"/>
    <property type="match status" value="1"/>
</dbReference>
<dbReference type="Gene3D" id="1.20.5.100">
    <property type="entry name" value="Cytochrome c1, transmembrane anchor, C-terminal"/>
    <property type="match status" value="1"/>
</dbReference>
<dbReference type="Gene3D" id="3.40.50.720">
    <property type="entry name" value="NAD(P)-binding Rossmann-like Domain"/>
    <property type="match status" value="2"/>
</dbReference>
<accession>A0A7W8DPK7</accession>
<feature type="binding site" evidence="11">
    <location>
        <position position="30"/>
    </location>
    <ligand>
        <name>NAD(+)</name>
        <dbReference type="ChEBI" id="CHEBI:57540"/>
    </ligand>
</feature>
<dbReference type="NCBIfam" id="TIGR03026">
    <property type="entry name" value="NDP-sugDHase"/>
    <property type="match status" value="1"/>
</dbReference>
<dbReference type="SMART" id="SM00984">
    <property type="entry name" value="UDPG_MGDP_dh_C"/>
    <property type="match status" value="1"/>
</dbReference>
<dbReference type="AlphaFoldDB" id="A0A7W8DPK7"/>
<dbReference type="RefSeq" id="WP_184206995.1">
    <property type="nucleotide sequence ID" value="NZ_JACHIF010000002.1"/>
</dbReference>
<comment type="similarity">
    <text evidence="2 8">Belongs to the UDP-glucose/GDP-mannose dehydrogenase family.</text>
</comment>
<comment type="caution">
    <text evidence="13">The sequence shown here is derived from an EMBL/GenBank/DDBJ whole genome shotgun (WGS) entry which is preliminary data.</text>
</comment>
<feature type="binding site" evidence="11">
    <location>
        <position position="263"/>
    </location>
    <ligand>
        <name>NAD(+)</name>
        <dbReference type="ChEBI" id="CHEBI:57540"/>
    </ligand>
</feature>
<dbReference type="PIRSF" id="PIRSF500134">
    <property type="entry name" value="UDPglc_DH_bac"/>
    <property type="match status" value="1"/>
</dbReference>
<dbReference type="PANTHER" id="PTHR43750:SF3">
    <property type="entry name" value="UDP-GLUCOSE 6-DEHYDROGENASE TUAD"/>
    <property type="match status" value="1"/>
</dbReference>
<keyword evidence="14" id="KW-1185">Reference proteome</keyword>
<evidence type="ECO:0000256" key="4">
    <source>
        <dbReference type="ARBA" id="ARBA00015132"/>
    </source>
</evidence>
<dbReference type="SUPFAM" id="SSF48179">
    <property type="entry name" value="6-phosphogluconate dehydrogenase C-terminal domain-like"/>
    <property type="match status" value="1"/>
</dbReference>
<feature type="binding site" evidence="10">
    <location>
        <position position="320"/>
    </location>
    <ligand>
        <name>substrate</name>
    </ligand>
</feature>
<evidence type="ECO:0000313" key="13">
    <source>
        <dbReference type="EMBL" id="MBB5037265.1"/>
    </source>
</evidence>
<feature type="binding site" evidence="10">
    <location>
        <position position="204"/>
    </location>
    <ligand>
        <name>substrate</name>
    </ligand>
</feature>
<feature type="active site" description="Nucleophile" evidence="9">
    <location>
        <position position="260"/>
    </location>
</feature>
<gene>
    <name evidence="13" type="ORF">HNQ64_001507</name>
</gene>
<sequence>MKLTIIGSGYVGLTTGACFAEAGHHVVCVDNDEAKVASLLAGEIPIFEPGLEALVKKNVSAKRLRFTSSTEEGVDHGEVLFIAVPTPPQADGSVDLSFMEKVAREIAQYLTSYRVIVDKSTVPVKTGERVAHTIRRHAKPGVEFDVVSNPEFLREGSAVADLMKPDRIVIGGNSDRALALMQKIYEPFMAPVLVTDINSAELIKHAANSFLALKISYINALAEICEISGADVLKVAEGIGADKRIGRSFLNAGLGYGGSCFPKDIAAFIAISEQLGLPFNLLKEVQSINNRQIDRFLDAIREALWVLKDKKIAVWGLSFKPNTDDVRCSVAVTLVERLVAEGALVSAYDPKAMEKARELPFASKIQLSASALEAAQGAEVLVIATEWPEFASVDLAALREAMHTPLIFDGRNLLDPAAVRDFGFQYRGIGRGVVAERG</sequence>
<evidence type="ECO:0000313" key="14">
    <source>
        <dbReference type="Proteomes" id="UP000534294"/>
    </source>
</evidence>
<dbReference type="InterPro" id="IPR014027">
    <property type="entry name" value="UDP-Glc/GDP-Man_DH_C"/>
</dbReference>
<dbReference type="GO" id="GO:0000271">
    <property type="term" value="P:polysaccharide biosynthetic process"/>
    <property type="evidence" value="ECO:0007669"/>
    <property type="project" value="InterPro"/>
</dbReference>
<reference evidence="13 14" key="1">
    <citation type="submission" date="2020-08" db="EMBL/GenBank/DDBJ databases">
        <title>Genomic Encyclopedia of Type Strains, Phase IV (KMG-IV): sequencing the most valuable type-strain genomes for metagenomic binning, comparative biology and taxonomic classification.</title>
        <authorList>
            <person name="Goeker M."/>
        </authorList>
    </citation>
    <scope>NUCLEOTIDE SEQUENCE [LARGE SCALE GENOMIC DNA]</scope>
    <source>
        <strain evidence="13 14">DSM 12251</strain>
    </source>
</reference>
<evidence type="ECO:0000256" key="1">
    <source>
        <dbReference type="ARBA" id="ARBA00004701"/>
    </source>
</evidence>
<dbReference type="InterPro" id="IPR036220">
    <property type="entry name" value="UDP-Glc/GDP-Man_DH_C_sf"/>
</dbReference>
<dbReference type="SUPFAM" id="SSF52413">
    <property type="entry name" value="UDP-glucose/GDP-mannose dehydrogenase C-terminal domain"/>
    <property type="match status" value="1"/>
</dbReference>
<dbReference type="GO" id="GO:0006065">
    <property type="term" value="P:UDP-glucuronate biosynthetic process"/>
    <property type="evidence" value="ECO:0007669"/>
    <property type="project" value="UniProtKB-UniPathway"/>
</dbReference>
<name>A0A7W8DPK7_9BACT</name>
<evidence type="ECO:0000259" key="12">
    <source>
        <dbReference type="SMART" id="SM00984"/>
    </source>
</evidence>
<dbReference type="PIRSF" id="PIRSF000124">
    <property type="entry name" value="UDPglc_GDPman_dh"/>
    <property type="match status" value="1"/>
</dbReference>
<protein>
    <recommendedName>
        <fullName evidence="4 8">UDP-glucose 6-dehydrogenase</fullName>
        <ecNumber evidence="3 8">1.1.1.22</ecNumber>
    </recommendedName>
</protein>
<evidence type="ECO:0000256" key="6">
    <source>
        <dbReference type="ARBA" id="ARBA00023027"/>
    </source>
</evidence>
<feature type="binding site" evidence="11">
    <location>
        <position position="155"/>
    </location>
    <ligand>
        <name>NAD(+)</name>
        <dbReference type="ChEBI" id="CHEBI:57540"/>
    </ligand>
</feature>
<feature type="binding site" evidence="10">
    <location>
        <begin position="152"/>
        <end position="155"/>
    </location>
    <ligand>
        <name>substrate</name>
    </ligand>
</feature>
<feature type="domain" description="UDP-glucose/GDP-mannose dehydrogenase C-terminal" evidence="12">
    <location>
        <begin position="313"/>
        <end position="416"/>
    </location>
</feature>
<dbReference type="InterPro" id="IPR008927">
    <property type="entry name" value="6-PGluconate_DH-like_C_sf"/>
</dbReference>
<dbReference type="EC" id="1.1.1.22" evidence="3 8"/>
<feature type="binding site" evidence="10">
    <location>
        <begin position="249"/>
        <end position="253"/>
    </location>
    <ligand>
        <name>substrate</name>
    </ligand>
</feature>
<organism evidence="13 14">
    <name type="scientific">Prosthecobacter dejongeii</name>
    <dbReference type="NCBI Taxonomy" id="48465"/>
    <lineage>
        <taxon>Bacteria</taxon>
        <taxon>Pseudomonadati</taxon>
        <taxon>Verrucomicrobiota</taxon>
        <taxon>Verrucomicrobiia</taxon>
        <taxon>Verrucomicrobiales</taxon>
        <taxon>Verrucomicrobiaceae</taxon>
        <taxon>Prosthecobacter</taxon>
    </lineage>
</organism>
<evidence type="ECO:0000256" key="5">
    <source>
        <dbReference type="ARBA" id="ARBA00023002"/>
    </source>
</evidence>
<dbReference type="Pfam" id="PF00984">
    <property type="entry name" value="UDPG_MGDP_dh"/>
    <property type="match status" value="1"/>
</dbReference>
<evidence type="ECO:0000256" key="11">
    <source>
        <dbReference type="PIRSR" id="PIRSR500134-3"/>
    </source>
</evidence>
<dbReference type="SUPFAM" id="SSF51735">
    <property type="entry name" value="NAD(P)-binding Rossmann-fold domains"/>
    <property type="match status" value="1"/>
</dbReference>
<dbReference type="PANTHER" id="PTHR43750">
    <property type="entry name" value="UDP-GLUCOSE 6-DEHYDROGENASE TUAD"/>
    <property type="match status" value="1"/>
</dbReference>
<evidence type="ECO:0000256" key="2">
    <source>
        <dbReference type="ARBA" id="ARBA00006601"/>
    </source>
</evidence>
<keyword evidence="5 8" id="KW-0560">Oxidoreductase</keyword>
<dbReference type="InterPro" id="IPR028357">
    <property type="entry name" value="UDPglc_DH_bac"/>
</dbReference>
<feature type="binding site" evidence="11">
    <location>
        <position position="121"/>
    </location>
    <ligand>
        <name>NAD(+)</name>
        <dbReference type="ChEBI" id="CHEBI:57540"/>
    </ligand>
</feature>
<dbReference type="UniPathway" id="UPA00038">
    <property type="reaction ID" value="UER00491"/>
</dbReference>
<evidence type="ECO:0000256" key="7">
    <source>
        <dbReference type="ARBA" id="ARBA00047473"/>
    </source>
</evidence>